<organism evidence="1 2">
    <name type="scientific">Tenacibaculum tangerinum</name>
    <dbReference type="NCBI Taxonomy" id="3038772"/>
    <lineage>
        <taxon>Bacteria</taxon>
        <taxon>Pseudomonadati</taxon>
        <taxon>Bacteroidota</taxon>
        <taxon>Flavobacteriia</taxon>
        <taxon>Flavobacteriales</taxon>
        <taxon>Flavobacteriaceae</taxon>
        <taxon>Tenacibaculum</taxon>
    </lineage>
</organism>
<keyword evidence="2" id="KW-1185">Reference proteome</keyword>
<sequence>MEEKEEIIEKLNEMLIKPGGKQAARFILNSLGAIPIVGGTIAASGNLWSEKEQQNFNEKLVEWIEQSNVDLNKILKVLESELREPTKANLSLLFGEALGLEIPFMIKSGTAYEVSTTLHPQTLAEFEKFESTGWITIISNGNMTNMGAGNSFGNSIEDKKRPRGMGNGFIIRLNESYYS</sequence>
<dbReference type="RefSeq" id="WP_279652474.1">
    <property type="nucleotide sequence ID" value="NZ_CP122539.1"/>
</dbReference>
<proteinExistence type="predicted"/>
<protein>
    <submittedName>
        <fullName evidence="1">Uncharacterized protein</fullName>
    </submittedName>
</protein>
<dbReference type="Proteomes" id="UP001232001">
    <property type="component" value="Chromosome"/>
</dbReference>
<reference evidence="1 2" key="1">
    <citation type="submission" date="2023-04" db="EMBL/GenBank/DDBJ databases">
        <title>Tenacibaculum tangerinum sp. nov., isolated from sea tidal flat of South Korea.</title>
        <authorList>
            <person name="Lee S.H."/>
            <person name="Kim J.-J."/>
        </authorList>
    </citation>
    <scope>NUCLEOTIDE SEQUENCE [LARGE SCALE GENOMIC DNA]</scope>
    <source>
        <strain evidence="1 2">GRR-S3-23</strain>
    </source>
</reference>
<accession>A0ABY8L9C3</accession>
<gene>
    <name evidence="1" type="ORF">P8625_05475</name>
</gene>
<name>A0ABY8L9C3_9FLAO</name>
<evidence type="ECO:0000313" key="2">
    <source>
        <dbReference type="Proteomes" id="UP001232001"/>
    </source>
</evidence>
<dbReference type="EMBL" id="CP122539">
    <property type="protein sequence ID" value="WGH76610.1"/>
    <property type="molecule type" value="Genomic_DNA"/>
</dbReference>
<evidence type="ECO:0000313" key="1">
    <source>
        <dbReference type="EMBL" id="WGH76610.1"/>
    </source>
</evidence>